<dbReference type="Proteomes" id="UP000054600">
    <property type="component" value="Unassembled WGS sequence"/>
</dbReference>
<evidence type="ECO:0008006" key="3">
    <source>
        <dbReference type="Google" id="ProtNLM"/>
    </source>
</evidence>
<dbReference type="PATRIC" id="fig|1122169.6.peg.1733"/>
<dbReference type="RefSeq" id="WP_018577538.1">
    <property type="nucleotide sequence ID" value="NZ_KB892404.1"/>
</dbReference>
<evidence type="ECO:0000313" key="1">
    <source>
        <dbReference type="EMBL" id="KTD60789.1"/>
    </source>
</evidence>
<protein>
    <recommendedName>
        <fullName evidence="3">Thioesterase domain-containing protein</fullName>
    </recommendedName>
</protein>
<reference evidence="1 2" key="1">
    <citation type="submission" date="2015-11" db="EMBL/GenBank/DDBJ databases">
        <title>Genomic analysis of 38 Legionella species identifies large and diverse effector repertoires.</title>
        <authorList>
            <person name="Burstein D."/>
            <person name="Amaro F."/>
            <person name="Zusman T."/>
            <person name="Lifshitz Z."/>
            <person name="Cohen O."/>
            <person name="Gilbert J.A."/>
            <person name="Pupko T."/>
            <person name="Shuman H.A."/>
            <person name="Segal G."/>
        </authorList>
    </citation>
    <scope>NUCLEOTIDE SEQUENCE [LARGE SCALE GENOMIC DNA]</scope>
    <source>
        <strain evidence="1 2">ATCC 49655</strain>
    </source>
</reference>
<dbReference type="Gene3D" id="3.40.50.1820">
    <property type="entry name" value="alpha/beta hydrolase"/>
    <property type="match status" value="1"/>
</dbReference>
<dbReference type="InterPro" id="IPR029058">
    <property type="entry name" value="AB_hydrolase_fold"/>
</dbReference>
<dbReference type="EMBL" id="LNYW01000043">
    <property type="protein sequence ID" value="KTD60789.1"/>
    <property type="molecule type" value="Genomic_DNA"/>
</dbReference>
<dbReference type="OrthoDB" id="5293296at2"/>
<keyword evidence="2" id="KW-1185">Reference proteome</keyword>
<sequence>MTHYNKQPKSLLFPLPLLLMTFTLSGCIDLSVTRSNYRKDIPDYSKEEVAPSDKKKGKQIKTVAAKKGEVYTMLGGLGLFSIGMYQLRDSVMDHYKYEVPAQSTMWYNAGAESREIINAYYKEKVHKPIILMGHSLGANEQIKVARNLNAAGVPVDLLVTIDAVSQSIVPPNVKLAVNMYKPGYVPMFSGLKLKAVDPAKTRIENINVETLKNVNVNHFTIDKNKIVQAMIMDKVEKVLADGNKKGA</sequence>
<dbReference type="eggNOG" id="COG3319">
    <property type="taxonomic scope" value="Bacteria"/>
</dbReference>
<name>A0A0W0YV72_9GAMM</name>
<evidence type="ECO:0000313" key="2">
    <source>
        <dbReference type="Proteomes" id="UP000054600"/>
    </source>
</evidence>
<comment type="caution">
    <text evidence="1">The sequence shown here is derived from an EMBL/GenBank/DDBJ whole genome shotgun (WGS) entry which is preliminary data.</text>
</comment>
<dbReference type="AlphaFoldDB" id="A0A0W0YV72"/>
<dbReference type="SUPFAM" id="SSF53474">
    <property type="entry name" value="alpha/beta-Hydrolases"/>
    <property type="match status" value="1"/>
</dbReference>
<gene>
    <name evidence="1" type="ORF">Lsha_1506</name>
</gene>
<accession>A0A0W0YV72</accession>
<proteinExistence type="predicted"/>
<organism evidence="1 2">
    <name type="scientific">Legionella shakespearei DSM 23087</name>
    <dbReference type="NCBI Taxonomy" id="1122169"/>
    <lineage>
        <taxon>Bacteria</taxon>
        <taxon>Pseudomonadati</taxon>
        <taxon>Pseudomonadota</taxon>
        <taxon>Gammaproteobacteria</taxon>
        <taxon>Legionellales</taxon>
        <taxon>Legionellaceae</taxon>
        <taxon>Legionella</taxon>
    </lineage>
</organism>
<dbReference type="STRING" id="1122169.Lsha_1506"/>
<dbReference type="PROSITE" id="PS51257">
    <property type="entry name" value="PROKAR_LIPOPROTEIN"/>
    <property type="match status" value="1"/>
</dbReference>